<proteinExistence type="predicted"/>
<feature type="region of interest" description="Disordered" evidence="1">
    <location>
        <begin position="203"/>
        <end position="263"/>
    </location>
</feature>
<keyword evidence="3" id="KW-1185">Reference proteome</keyword>
<feature type="compositionally biased region" description="Acidic residues" evidence="1">
    <location>
        <begin position="228"/>
        <end position="237"/>
    </location>
</feature>
<protein>
    <submittedName>
        <fullName evidence="2">Uncharacterized protein</fullName>
    </submittedName>
</protein>
<gene>
    <name evidence="2" type="ORF">ADUPG1_007372</name>
</gene>
<feature type="compositionally biased region" description="Polar residues" evidence="1">
    <location>
        <begin position="251"/>
        <end position="263"/>
    </location>
</feature>
<evidence type="ECO:0000256" key="1">
    <source>
        <dbReference type="SAM" id="MobiDB-lite"/>
    </source>
</evidence>
<dbReference type="EMBL" id="BQXS01010280">
    <property type="protein sequence ID" value="GKT33480.1"/>
    <property type="molecule type" value="Genomic_DNA"/>
</dbReference>
<dbReference type="Proteomes" id="UP001057375">
    <property type="component" value="Unassembled WGS sequence"/>
</dbReference>
<evidence type="ECO:0000313" key="2">
    <source>
        <dbReference type="EMBL" id="GKT33480.1"/>
    </source>
</evidence>
<feature type="non-terminal residue" evidence="2">
    <location>
        <position position="263"/>
    </location>
</feature>
<feature type="compositionally biased region" description="Low complexity" evidence="1">
    <location>
        <begin position="212"/>
        <end position="222"/>
    </location>
</feature>
<name>A0ABQ5KLW2_9EUKA</name>
<organism evidence="2 3">
    <name type="scientific">Aduncisulcus paluster</name>
    <dbReference type="NCBI Taxonomy" id="2918883"/>
    <lineage>
        <taxon>Eukaryota</taxon>
        <taxon>Metamonada</taxon>
        <taxon>Carpediemonas-like organisms</taxon>
        <taxon>Aduncisulcus</taxon>
    </lineage>
</organism>
<evidence type="ECO:0000313" key="3">
    <source>
        <dbReference type="Proteomes" id="UP001057375"/>
    </source>
</evidence>
<reference evidence="2" key="1">
    <citation type="submission" date="2022-03" db="EMBL/GenBank/DDBJ databases">
        <title>Draft genome sequence of Aduncisulcus paluster, a free-living microaerophilic Fornicata.</title>
        <authorList>
            <person name="Yuyama I."/>
            <person name="Kume K."/>
            <person name="Tamura T."/>
            <person name="Inagaki Y."/>
            <person name="Hashimoto T."/>
        </authorList>
    </citation>
    <scope>NUCLEOTIDE SEQUENCE</scope>
    <source>
        <strain evidence="2">NY0171</strain>
    </source>
</reference>
<sequence length="263" mass="29148">MGITPQLCAHFIRLMCKRIILPNTLERQGPSVDDLKMRRRQSASAFEERFANFGGKWTSMDPDMGKLLQNEANPTLPAEDWRNMAFNPILPWWFAFQFAIRSSSSRTKGSLTVAQLKHAHRAFDELFINEIKPAPKSLNVLKAFVGKRMAVSLWYRFKVWLGYEEGQPIVISPPVPPDGGYDVLLPPGAQSLVVSRGPTIPAETRTIRPLFPDDSPSQSSSSTKAYFELEDRDDLLGEESPGAAIGPDDTTAITITTCPSPGG</sequence>
<accession>A0ABQ5KLW2</accession>
<comment type="caution">
    <text evidence="2">The sequence shown here is derived from an EMBL/GenBank/DDBJ whole genome shotgun (WGS) entry which is preliminary data.</text>
</comment>